<dbReference type="Proteomes" id="UP000502287">
    <property type="component" value="Chromosome"/>
</dbReference>
<protein>
    <submittedName>
        <fullName evidence="1">Uncharacterized protein</fullName>
    </submittedName>
</protein>
<evidence type="ECO:0000313" key="2">
    <source>
        <dbReference type="EMBL" id="RPE96316.1"/>
    </source>
</evidence>
<accession>A0AAE6X5G5</accession>
<evidence type="ECO:0000313" key="4">
    <source>
        <dbReference type="Proteomes" id="UP000502287"/>
    </source>
</evidence>
<proteinExistence type="predicted"/>
<evidence type="ECO:0000313" key="1">
    <source>
        <dbReference type="EMBL" id="QIM65255.1"/>
    </source>
</evidence>
<dbReference type="AlphaFoldDB" id="A0AAE6X5G5"/>
<keyword evidence="3" id="KW-1185">Reference proteome</keyword>
<dbReference type="Proteomes" id="UP000276901">
    <property type="component" value="Unassembled WGS sequence"/>
</dbReference>
<reference evidence="1 4" key="1">
    <citation type="submission" date="2016-03" db="EMBL/GenBank/DDBJ databases">
        <authorList>
            <person name="Hansen M.J."/>
            <person name="Bojesen A.M."/>
            <person name="Planet P."/>
        </authorList>
    </citation>
    <scope>NUCLEOTIDE SEQUENCE [LARGE SCALE GENOMIC DNA]</scope>
    <source>
        <strain evidence="1 4">HPA 21</strain>
    </source>
</reference>
<sequence length="129" mass="14272">MIIKQSTKYYQSFSHATNAVIAYPASEAFKQALFYAHKGLTEADRDKPFDSVFYTPESYVDELGETLLCPEQIATTVRTDVIGVSVAVLVTDDELTFGGVHYQFIYGDDRIELLTESGVSVGGYGRSHT</sequence>
<dbReference type="EMBL" id="CP015029">
    <property type="protein sequence ID" value="QIM65255.1"/>
    <property type="molecule type" value="Genomic_DNA"/>
</dbReference>
<dbReference type="KEGG" id="fcl:A4G17_07295"/>
<reference evidence="2 3" key="2">
    <citation type="submission" date="2018-11" db="EMBL/GenBank/DDBJ databases">
        <title>Genomic Encyclopedia of Type Strains, Phase IV (KMG-IV): sequencing the most valuable type-strain genomes for metagenomic binning, comparative biology and taxonomic classification.</title>
        <authorList>
            <person name="Goeker M."/>
        </authorList>
    </citation>
    <scope>NUCLEOTIDE SEQUENCE [LARGE SCALE GENOMIC DNA]</scope>
    <source>
        <strain evidence="2 3">DSM 25797</strain>
    </source>
</reference>
<organism evidence="1 4">
    <name type="scientific">Frederiksenia canicola</name>
    <dbReference type="NCBI Taxonomy" id="123824"/>
    <lineage>
        <taxon>Bacteria</taxon>
        <taxon>Pseudomonadati</taxon>
        <taxon>Pseudomonadota</taxon>
        <taxon>Gammaproteobacteria</taxon>
        <taxon>Pasteurellales</taxon>
        <taxon>Pasteurellaceae</taxon>
        <taxon>Frederiksenia</taxon>
    </lineage>
</organism>
<dbReference type="RefSeq" id="WP_123956215.1">
    <property type="nucleotide sequence ID" value="NZ_CP015029.1"/>
</dbReference>
<evidence type="ECO:0000313" key="3">
    <source>
        <dbReference type="Proteomes" id="UP000276901"/>
    </source>
</evidence>
<gene>
    <name evidence="1" type="ORF">A4G17_07295</name>
    <name evidence="2" type="ORF">EDC49_0706</name>
</gene>
<name>A0AAE6X5G5_9PAST</name>
<dbReference type="EMBL" id="RKQT01000001">
    <property type="protein sequence ID" value="RPE96316.1"/>
    <property type="molecule type" value="Genomic_DNA"/>
</dbReference>